<comment type="caution">
    <text evidence="2">The sequence shown here is derived from an EMBL/GenBank/DDBJ whole genome shotgun (WGS) entry which is preliminary data.</text>
</comment>
<keyword evidence="1" id="KW-0732">Signal</keyword>
<feature type="chain" id="PRO_5045301860" evidence="1">
    <location>
        <begin position="19"/>
        <end position="564"/>
    </location>
</feature>
<evidence type="ECO:0000313" key="3">
    <source>
        <dbReference type="Proteomes" id="UP001615550"/>
    </source>
</evidence>
<dbReference type="EMBL" id="JBGORX010000002">
    <property type="protein sequence ID" value="MFJ1268654.1"/>
    <property type="molecule type" value="Genomic_DNA"/>
</dbReference>
<dbReference type="Gene3D" id="2.60.40.10">
    <property type="entry name" value="Immunoglobulins"/>
    <property type="match status" value="1"/>
</dbReference>
<dbReference type="InterPro" id="IPR013783">
    <property type="entry name" value="Ig-like_fold"/>
</dbReference>
<dbReference type="Proteomes" id="UP001615550">
    <property type="component" value="Unassembled WGS sequence"/>
</dbReference>
<evidence type="ECO:0000256" key="1">
    <source>
        <dbReference type="SAM" id="SignalP"/>
    </source>
</evidence>
<proteinExistence type="predicted"/>
<evidence type="ECO:0000313" key="2">
    <source>
        <dbReference type="EMBL" id="MFJ1268654.1"/>
    </source>
</evidence>
<organism evidence="2 3">
    <name type="scientific">Legionella lytica</name>
    <dbReference type="NCBI Taxonomy" id="96232"/>
    <lineage>
        <taxon>Bacteria</taxon>
        <taxon>Pseudomonadati</taxon>
        <taxon>Pseudomonadota</taxon>
        <taxon>Gammaproteobacteria</taxon>
        <taxon>Legionellales</taxon>
        <taxon>Legionellaceae</taxon>
        <taxon>Legionella</taxon>
    </lineage>
</organism>
<dbReference type="RefSeq" id="WP_400187496.1">
    <property type="nucleotide sequence ID" value="NZ_JBGORX010000002.1"/>
</dbReference>
<name>A0ABW8D7G2_9GAMM</name>
<keyword evidence="3" id="KW-1185">Reference proteome</keyword>
<feature type="signal peptide" evidence="1">
    <location>
        <begin position="1"/>
        <end position="18"/>
    </location>
</feature>
<gene>
    <name evidence="2" type="ORF">ACD661_08830</name>
</gene>
<protein>
    <submittedName>
        <fullName evidence="2">Uncharacterized protein</fullName>
    </submittedName>
</protein>
<reference evidence="2 3" key="1">
    <citation type="submission" date="2024-08" db="EMBL/GenBank/DDBJ databases">
        <title>Draft Genome Sequence of Legionella lytica strain DSB2004, Isolated From a Fire Sprinkler System.</title>
        <authorList>
            <person name="Everhart A.D."/>
            <person name="Kidane D.T."/>
            <person name="Farone A.L."/>
            <person name="Farone M.B."/>
        </authorList>
    </citation>
    <scope>NUCLEOTIDE SEQUENCE [LARGE SCALE GENOMIC DNA]</scope>
    <source>
        <strain evidence="2 3">DSB2004</strain>
    </source>
</reference>
<sequence length="564" mass="62744">MKKLVVFCFMLLWSVCWGTDMSMSSCHDHHQQVSLAFKQNGIQSIELTAYKGEKKIIPMTMVYSYLHGSKLWSLSSPVSVENLGSTCPSLPYDLGCKPIRNAICDINLILDTKALNIGQRYSAHFNFVTYHKKHMDPHVYAMQYAVTIIRRPLSMKVIAPQTAKVGVEFEYPLRNAVNNYQESVDSKAPVSLVMSVEDIKKLNNLGLSFDPKDFSFKGTPNKPGSFKFQVGAANGYSATQSLAEMIINVQYNKEYKPSFKANAPIPNATSKQNYQLNLMTLLENTPGFNTTNQVRFKIDDNSKVPSGLALSAANNLLLEGEPNPALAGDTIVLTVIATSNTGGDSDPHKLRISVDYDSSKRPSIEPFVMERRAGAHFYVDLSQYLNDPAQDLSLAIIIDQVEPNLEDTNNDAFKIEVSAQNPKMLEGYIPENAVGKKYYITLHANTHTGGDSEKLRIPLQVSINKSLTPKFRQNNPQLPLVLPGQPFTHDFAANRDVWPEYEDVPYEINFAEGYTPPPWLKLEDNKLFSEANVPMATKDIEVILVIKNTPGGVSNPITLSLTVP</sequence>
<accession>A0ABW8D7G2</accession>